<evidence type="ECO:0000256" key="7">
    <source>
        <dbReference type="ARBA" id="ARBA00023040"/>
    </source>
</evidence>
<feature type="transmembrane region" description="Helical" evidence="12">
    <location>
        <begin position="733"/>
        <end position="753"/>
    </location>
</feature>
<evidence type="ECO:0000313" key="16">
    <source>
        <dbReference type="Proteomes" id="UP000694620"/>
    </source>
</evidence>
<dbReference type="PROSITE" id="PS00981">
    <property type="entry name" value="G_PROTEIN_RECEP_F3_3"/>
    <property type="match status" value="1"/>
</dbReference>
<feature type="transmembrane region" description="Helical" evidence="12">
    <location>
        <begin position="577"/>
        <end position="598"/>
    </location>
</feature>
<evidence type="ECO:0000256" key="5">
    <source>
        <dbReference type="ARBA" id="ARBA00022729"/>
    </source>
</evidence>
<dbReference type="PROSITE" id="PS50259">
    <property type="entry name" value="G_PROTEIN_RECEP_F3_4"/>
    <property type="match status" value="1"/>
</dbReference>
<reference evidence="15" key="1">
    <citation type="submission" date="2021-06" db="EMBL/GenBank/DDBJ databases">
        <authorList>
            <consortium name="Wellcome Sanger Institute Data Sharing"/>
        </authorList>
    </citation>
    <scope>NUCLEOTIDE SEQUENCE [LARGE SCALE GENOMIC DNA]</scope>
</reference>
<reference evidence="15" key="2">
    <citation type="submission" date="2025-08" db="UniProtKB">
        <authorList>
            <consortium name="Ensembl"/>
        </authorList>
    </citation>
    <scope>IDENTIFICATION</scope>
</reference>
<feature type="transmembrane region" description="Helical" evidence="12">
    <location>
        <begin position="547"/>
        <end position="565"/>
    </location>
</feature>
<dbReference type="PANTHER" id="PTHR24061">
    <property type="entry name" value="CALCIUM-SENSING RECEPTOR-RELATED"/>
    <property type="match status" value="1"/>
</dbReference>
<dbReference type="Gene3D" id="3.40.50.2300">
    <property type="match status" value="2"/>
</dbReference>
<evidence type="ECO:0000259" key="14">
    <source>
        <dbReference type="PROSITE" id="PS50259"/>
    </source>
</evidence>
<evidence type="ECO:0000256" key="12">
    <source>
        <dbReference type="SAM" id="Phobius"/>
    </source>
</evidence>
<evidence type="ECO:0000256" key="1">
    <source>
        <dbReference type="ARBA" id="ARBA00004651"/>
    </source>
</evidence>
<dbReference type="InterPro" id="IPR028082">
    <property type="entry name" value="Peripla_BP_I"/>
</dbReference>
<dbReference type="GeneTree" id="ENSGT00940000162782"/>
<keyword evidence="8 12" id="KW-0472">Membrane</keyword>
<dbReference type="InterPro" id="IPR017979">
    <property type="entry name" value="GPCR_3_CS"/>
</dbReference>
<evidence type="ECO:0000256" key="4">
    <source>
        <dbReference type="ARBA" id="ARBA00022692"/>
    </source>
</evidence>
<dbReference type="Pfam" id="PF00003">
    <property type="entry name" value="7tm_3"/>
    <property type="match status" value="1"/>
</dbReference>
<keyword evidence="3" id="KW-1003">Cell membrane</keyword>
<keyword evidence="7" id="KW-0297">G-protein coupled receptor</keyword>
<feature type="transmembrane region" description="Helical" evidence="12">
    <location>
        <begin position="798"/>
        <end position="815"/>
    </location>
</feature>
<evidence type="ECO:0000313" key="15">
    <source>
        <dbReference type="Ensembl" id="ENSECRP00000015930.1"/>
    </source>
</evidence>
<comment type="subcellular location">
    <subcellularLocation>
        <location evidence="1">Cell membrane</location>
        <topology evidence="1">Multi-pass membrane protein</topology>
    </subcellularLocation>
</comment>
<feature type="signal peptide" evidence="13">
    <location>
        <begin position="1"/>
        <end position="20"/>
    </location>
</feature>
<evidence type="ECO:0000256" key="13">
    <source>
        <dbReference type="SAM" id="SignalP"/>
    </source>
</evidence>
<evidence type="ECO:0000256" key="2">
    <source>
        <dbReference type="ARBA" id="ARBA00007242"/>
    </source>
</evidence>
<accession>A0A8C4XA56</accession>
<dbReference type="InterPro" id="IPR001828">
    <property type="entry name" value="ANF_lig-bd_rcpt"/>
</dbReference>
<evidence type="ECO:0000256" key="9">
    <source>
        <dbReference type="ARBA" id="ARBA00023170"/>
    </source>
</evidence>
<dbReference type="FunFam" id="3.40.50.2300:FF:000016">
    <property type="entry name" value="Taste 1 receptor member 2"/>
    <property type="match status" value="1"/>
</dbReference>
<dbReference type="Ensembl" id="ENSECRT00000016216.1">
    <property type="protein sequence ID" value="ENSECRP00000015930.1"/>
    <property type="gene ID" value="ENSECRG00000010624.1"/>
</dbReference>
<reference evidence="15" key="3">
    <citation type="submission" date="2025-09" db="UniProtKB">
        <authorList>
            <consortium name="Ensembl"/>
        </authorList>
    </citation>
    <scope>IDENTIFICATION</scope>
</reference>
<proteinExistence type="inferred from homology"/>
<feature type="domain" description="G-protein coupled receptors family 3 profile" evidence="14">
    <location>
        <begin position="539"/>
        <end position="797"/>
    </location>
</feature>
<feature type="transmembrane region" description="Helical" evidence="12">
    <location>
        <begin position="610"/>
        <end position="633"/>
    </location>
</feature>
<comment type="similarity">
    <text evidence="2">Belongs to the G-protein coupled receptor 3 family.</text>
</comment>
<dbReference type="InterPro" id="IPR000068">
    <property type="entry name" value="GPCR_3_Ca_sens_rcpt-rel"/>
</dbReference>
<evidence type="ECO:0000256" key="6">
    <source>
        <dbReference type="ARBA" id="ARBA00022989"/>
    </source>
</evidence>
<organism evidence="15 16">
    <name type="scientific">Erpetoichthys calabaricus</name>
    <name type="common">Rope fish</name>
    <name type="synonym">Calamoichthys calabaricus</name>
    <dbReference type="NCBI Taxonomy" id="27687"/>
    <lineage>
        <taxon>Eukaryota</taxon>
        <taxon>Metazoa</taxon>
        <taxon>Chordata</taxon>
        <taxon>Craniata</taxon>
        <taxon>Vertebrata</taxon>
        <taxon>Euteleostomi</taxon>
        <taxon>Actinopterygii</taxon>
        <taxon>Polypteriformes</taxon>
        <taxon>Polypteridae</taxon>
        <taxon>Erpetoichthys</taxon>
    </lineage>
</organism>
<dbReference type="GO" id="GO:0005886">
    <property type="term" value="C:plasma membrane"/>
    <property type="evidence" value="ECO:0007669"/>
    <property type="project" value="UniProtKB-SubCell"/>
</dbReference>
<dbReference type="Pfam" id="PF01094">
    <property type="entry name" value="ANF_receptor"/>
    <property type="match status" value="1"/>
</dbReference>
<dbReference type="Gene3D" id="2.10.50.30">
    <property type="entry name" value="GPCR, family 3, nine cysteines domain"/>
    <property type="match status" value="1"/>
</dbReference>
<dbReference type="SUPFAM" id="SSF53822">
    <property type="entry name" value="Periplasmic binding protein-like I"/>
    <property type="match status" value="1"/>
</dbReference>
<dbReference type="CDD" id="cd15283">
    <property type="entry name" value="7tmC_V2R_pheromone"/>
    <property type="match status" value="1"/>
</dbReference>
<evidence type="ECO:0000256" key="11">
    <source>
        <dbReference type="ARBA" id="ARBA00023224"/>
    </source>
</evidence>
<keyword evidence="10" id="KW-0325">Glycoprotein</keyword>
<dbReference type="Pfam" id="PF07562">
    <property type="entry name" value="NCD3G"/>
    <property type="match status" value="1"/>
</dbReference>
<dbReference type="Proteomes" id="UP000694620">
    <property type="component" value="Chromosome 2"/>
</dbReference>
<dbReference type="PANTHER" id="PTHR24061:SF418">
    <property type="entry name" value="C-FAMILY ODORANT RECEPTOR OLFCQ19-RELATED"/>
    <property type="match status" value="1"/>
</dbReference>
<keyword evidence="5 13" id="KW-0732">Signal</keyword>
<sequence length="900" mass="100360">MRCILIAFIFLMLVLPVCVSIYSTCVPQCNLCLRNPILCYSSSYSFDLPIFQRSQVLIFAIEEINRSQRLLPNITLGYRLFDNCMNVQVALRAASMLIAGSDEIITTEDCRGLPPVVAIIGDPLSIHSVAISRTLSVYRFPLVSFIYCASCVCLSDKREFPSFLRTVPSDAFQVKAIVAIIKHFKWTWIGLVVTDDDYGLYALISINEQVKKFGCVAFSESLQANDKAKMISIINIIKKTTAKVIVLFLTKLVVTVLIKEIVQQNITGKQWIATDSWSAFPILGSNENFNSFGGTIGILPKRGEIPGLEDFLLQAHPTPDPNNNLLTLFWERIFECTFQKNYSMTSSTSLGSSSKICSGLEDIKSTRTEYSDVSELRASYNVYKAVYALAHALHDLASCENGKGPFENRTCANIKHFQSWQVRAAPSYTLFSLKALVYFIFSKEVFYRMCAPNYFLIFSHFLFSCKSVCSKSCMPGTRKATRKGQPVCCFDCVPCADGEISSETDAIECRQCSPDHWSNNGRNQCVLREIEYLSYEDAMGCTLTTTALFGTCLSITVLAVFVLYRNTPVVKANNSELSFLLLIALTLCFLCALCFIGQPSDLTCRLRHVVFGISFVLCISCILVKTIVVIMAFKATLPGNNMMKWFGVTQQRGTVFFFTFIQALICIIWLATNPPFPAKNNKYQTAKIIYECDVGSVTGFGCLLGYIGLLAGISFVLAFLARNLPDTFNEAKFITFSMLIFCAVWITFIPAYISSPGKYTVAVEIFAILASSFGLLFAIFAPKCYIILLRPEQNTKKIKVQIIVLLLIIIIIIVHKEPSTPQYSIIINNSTNNNQSSTPRRVATLPLSSAPRLGFPIVLLYSLTRKCFPSYSPCDFLSLPGQRKSPFLQPGTCLRRTSGL</sequence>
<keyword evidence="11" id="KW-0807">Transducer</keyword>
<dbReference type="InterPro" id="IPR038550">
    <property type="entry name" value="GPCR_3_9-Cys_sf"/>
</dbReference>
<name>A0A8C4XA56_ERPCA</name>
<dbReference type="AlphaFoldDB" id="A0A8C4XA56"/>
<keyword evidence="9" id="KW-0675">Receptor</keyword>
<evidence type="ECO:0000256" key="3">
    <source>
        <dbReference type="ARBA" id="ARBA00022475"/>
    </source>
</evidence>
<protein>
    <recommendedName>
        <fullName evidence="14">G-protein coupled receptors family 3 profile domain-containing protein</fullName>
    </recommendedName>
</protein>
<dbReference type="GO" id="GO:0004930">
    <property type="term" value="F:G protein-coupled receptor activity"/>
    <property type="evidence" value="ECO:0007669"/>
    <property type="project" value="UniProtKB-KW"/>
</dbReference>
<dbReference type="InterPro" id="IPR017978">
    <property type="entry name" value="GPCR_3_C"/>
</dbReference>
<keyword evidence="16" id="KW-1185">Reference proteome</keyword>
<dbReference type="PRINTS" id="PR00592">
    <property type="entry name" value="CASENSINGR"/>
</dbReference>
<keyword evidence="6 12" id="KW-1133">Transmembrane helix</keyword>
<feature type="chain" id="PRO_5034010995" description="G-protein coupled receptors family 3 profile domain-containing protein" evidence="13">
    <location>
        <begin position="21"/>
        <end position="900"/>
    </location>
</feature>
<keyword evidence="4 12" id="KW-0812">Transmembrane</keyword>
<dbReference type="InterPro" id="IPR000337">
    <property type="entry name" value="GPCR_3"/>
</dbReference>
<feature type="transmembrane region" description="Helical" evidence="12">
    <location>
        <begin position="654"/>
        <end position="672"/>
    </location>
</feature>
<dbReference type="PRINTS" id="PR00248">
    <property type="entry name" value="GPCRMGR"/>
</dbReference>
<dbReference type="InterPro" id="IPR011500">
    <property type="entry name" value="GPCR_3_9-Cys_dom"/>
</dbReference>
<evidence type="ECO:0000256" key="10">
    <source>
        <dbReference type="ARBA" id="ARBA00023180"/>
    </source>
</evidence>
<dbReference type="FunFam" id="2.10.50.30:FF:000002">
    <property type="entry name" value="Vomeronasal 2 receptor, h1"/>
    <property type="match status" value="1"/>
</dbReference>
<feature type="transmembrane region" description="Helical" evidence="12">
    <location>
        <begin position="765"/>
        <end position="786"/>
    </location>
</feature>
<evidence type="ECO:0000256" key="8">
    <source>
        <dbReference type="ARBA" id="ARBA00023136"/>
    </source>
</evidence>
<feature type="transmembrane region" description="Helical" evidence="12">
    <location>
        <begin position="703"/>
        <end position="721"/>
    </location>
</feature>